<evidence type="ECO:0000256" key="1">
    <source>
        <dbReference type="SAM" id="Phobius"/>
    </source>
</evidence>
<gene>
    <name evidence="2" type="ORF">SP5_101_00080</name>
</gene>
<dbReference type="AlphaFoldDB" id="A0A0A1WBZ2"/>
<evidence type="ECO:0000313" key="3">
    <source>
        <dbReference type="Proteomes" id="UP000032305"/>
    </source>
</evidence>
<comment type="caution">
    <text evidence="2">The sequence shown here is derived from an EMBL/GenBank/DDBJ whole genome shotgun (WGS) entry which is preliminary data.</text>
</comment>
<reference evidence="2 3" key="1">
    <citation type="submission" date="2014-11" db="EMBL/GenBank/DDBJ databases">
        <title>Whole genome shotgun sequence of Sphingomonas parapaucimobilis NBRC 15100.</title>
        <authorList>
            <person name="Katano-Makiyama Y."/>
            <person name="Hosoyama A."/>
            <person name="Hashimoto M."/>
            <person name="Hosoyama Y."/>
            <person name="Noguchi M."/>
            <person name="Numata M."/>
            <person name="Tsuchikane K."/>
            <person name="Hirakata S."/>
            <person name="Uohara A."/>
            <person name="Shimodaira J."/>
            <person name="Ohji S."/>
            <person name="Ichikawa N."/>
            <person name="Kimura A."/>
            <person name="Yamazoe A."/>
            <person name="Fujita N."/>
        </authorList>
    </citation>
    <scope>NUCLEOTIDE SEQUENCE [LARGE SCALE GENOMIC DNA]</scope>
    <source>
        <strain evidence="2 3">NBRC 15100</strain>
    </source>
</reference>
<organism evidence="2 3">
    <name type="scientific">Sphingomonas parapaucimobilis NBRC 15100</name>
    <dbReference type="NCBI Taxonomy" id="1219049"/>
    <lineage>
        <taxon>Bacteria</taxon>
        <taxon>Pseudomonadati</taxon>
        <taxon>Pseudomonadota</taxon>
        <taxon>Alphaproteobacteria</taxon>
        <taxon>Sphingomonadales</taxon>
        <taxon>Sphingomonadaceae</taxon>
        <taxon>Sphingomonas</taxon>
    </lineage>
</organism>
<keyword evidence="1" id="KW-0812">Transmembrane</keyword>
<proteinExistence type="predicted"/>
<keyword evidence="3" id="KW-1185">Reference proteome</keyword>
<dbReference type="Proteomes" id="UP000032305">
    <property type="component" value="Unassembled WGS sequence"/>
</dbReference>
<protein>
    <submittedName>
        <fullName evidence="2">Uncharacterized protein</fullName>
    </submittedName>
</protein>
<name>A0A0A1WBZ2_9SPHN</name>
<accession>A0A0A1WBZ2</accession>
<keyword evidence="1" id="KW-0472">Membrane</keyword>
<dbReference type="EMBL" id="BBPI01000101">
    <property type="protein sequence ID" value="GAM02873.1"/>
    <property type="molecule type" value="Genomic_DNA"/>
</dbReference>
<feature type="transmembrane region" description="Helical" evidence="1">
    <location>
        <begin position="45"/>
        <end position="62"/>
    </location>
</feature>
<keyword evidence="1" id="KW-1133">Transmembrane helix</keyword>
<evidence type="ECO:0000313" key="2">
    <source>
        <dbReference type="EMBL" id="GAM02873.1"/>
    </source>
</evidence>
<sequence length="65" mass="7421">MRERRIMTAGLVLALIGLGWCHPTADVRLITHDLTDRSPRRVQAALDLGLFGVSFLYTWTVNRLR</sequence>